<feature type="domain" description="DUF4214" evidence="1">
    <location>
        <begin position="261"/>
        <end position="320"/>
    </location>
</feature>
<proteinExistence type="predicted"/>
<sequence length="349" mass="35981">MYDAQASTTITALQTGNSAIFSDATINNILALTTKANDTTVRFDQVTPDSSGNVTVPSGAEVVLVTTSDTAQTTIAPPANAPVVIFQGRGGVIATINDAAASVPSNDQTHVDRVVIGSAGNDKIIVADARNTQVILGTGNSTVTTGAGVDTVVAGLGNSTVVGGSGDYAVVKLAGNAANYQVSTTNGHAVVTDTTTNKVTDISKIQYVQLDNGNALVFAKDSIEAAIANLYHTAFGRDADAGGLDYWFDLGRAGASLKQIADAFTHSAEFAVRALLDDTSFVQQLYQTTFNRAGESAGVAYWVDALQHGASRADLIQSFSTIAVQNITHTAVHQEAQVVGSITIVTGII</sequence>
<name>A0A7X2IPA0_9BURK</name>
<keyword evidence="3" id="KW-1185">Reference proteome</keyword>
<reference evidence="2 3" key="1">
    <citation type="submission" date="2019-11" db="EMBL/GenBank/DDBJ databases">
        <title>Novel species isolated from a subtropical stream in China.</title>
        <authorList>
            <person name="Lu H."/>
        </authorList>
    </citation>
    <scope>NUCLEOTIDE SEQUENCE [LARGE SCALE GENOMIC DNA]</scope>
    <source>
        <strain evidence="2 3">FT92W</strain>
    </source>
</reference>
<evidence type="ECO:0000313" key="3">
    <source>
        <dbReference type="Proteomes" id="UP000446768"/>
    </source>
</evidence>
<dbReference type="Proteomes" id="UP000446768">
    <property type="component" value="Unassembled WGS sequence"/>
</dbReference>
<gene>
    <name evidence="2" type="ORF">GJ700_16190</name>
</gene>
<dbReference type="EMBL" id="WKJJ01000009">
    <property type="protein sequence ID" value="MRV73252.1"/>
    <property type="molecule type" value="Genomic_DNA"/>
</dbReference>
<dbReference type="AlphaFoldDB" id="A0A7X2IPA0"/>
<comment type="caution">
    <text evidence="2">The sequence shown here is derived from an EMBL/GenBank/DDBJ whole genome shotgun (WGS) entry which is preliminary data.</text>
</comment>
<dbReference type="Gene3D" id="1.10.3130.20">
    <property type="entry name" value="Phycobilisome linker domain"/>
    <property type="match status" value="1"/>
</dbReference>
<organism evidence="2 3">
    <name type="scientific">Pseudoduganella rivuli</name>
    <dbReference type="NCBI Taxonomy" id="2666085"/>
    <lineage>
        <taxon>Bacteria</taxon>
        <taxon>Pseudomonadati</taxon>
        <taxon>Pseudomonadota</taxon>
        <taxon>Betaproteobacteria</taxon>
        <taxon>Burkholderiales</taxon>
        <taxon>Oxalobacteraceae</taxon>
        <taxon>Telluria group</taxon>
        <taxon>Pseudoduganella</taxon>
    </lineage>
</organism>
<dbReference type="Pfam" id="PF13946">
    <property type="entry name" value="DUF4214"/>
    <property type="match status" value="1"/>
</dbReference>
<accession>A0A7X2IPA0</accession>
<protein>
    <submittedName>
        <fullName evidence="2">DUF4214 domain-containing protein</fullName>
    </submittedName>
</protein>
<dbReference type="InterPro" id="IPR025282">
    <property type="entry name" value="DUF4214"/>
</dbReference>
<evidence type="ECO:0000259" key="1">
    <source>
        <dbReference type="Pfam" id="PF13946"/>
    </source>
</evidence>
<dbReference type="InterPro" id="IPR011049">
    <property type="entry name" value="Serralysin-like_metalloprot_C"/>
</dbReference>
<dbReference type="SUPFAM" id="SSF51120">
    <property type="entry name" value="beta-Roll"/>
    <property type="match status" value="1"/>
</dbReference>
<dbReference type="InterPro" id="IPR038255">
    <property type="entry name" value="PBS_linker_sf"/>
</dbReference>
<dbReference type="RefSeq" id="WP_154375616.1">
    <property type="nucleotide sequence ID" value="NZ_WKJJ01000009.1"/>
</dbReference>
<evidence type="ECO:0000313" key="2">
    <source>
        <dbReference type="EMBL" id="MRV73252.1"/>
    </source>
</evidence>